<comment type="caution">
    <text evidence="1">The sequence shown here is derived from an EMBL/GenBank/DDBJ whole genome shotgun (WGS) entry which is preliminary data.</text>
</comment>
<sequence>MPPLDERAPRDPADALLRLGGRLRRGRVSDDLRQVFLTGGRQGDVFYRDR</sequence>
<reference evidence="1 2" key="1">
    <citation type="journal article" date="2021" name="Arch. Microbiol.">
        <title>Cellulosimicrobium fucosivorans sp. nov., isolated from San Elijo Lagoon, contains a fucose metabolic pathway linked to carotenoid production.</title>
        <authorList>
            <person name="Aviles F.A."/>
            <person name="Kyndt J.A."/>
        </authorList>
    </citation>
    <scope>NUCLEOTIDE SEQUENCE [LARGE SCALE GENOMIC DNA]</scope>
    <source>
        <strain evidence="1 2">SE3</strain>
    </source>
</reference>
<accession>A0ABX0BG86</accession>
<protein>
    <submittedName>
        <fullName evidence="1">Uncharacterized protein</fullName>
    </submittedName>
</protein>
<keyword evidence="2" id="KW-1185">Reference proteome</keyword>
<evidence type="ECO:0000313" key="2">
    <source>
        <dbReference type="Proteomes" id="UP000471672"/>
    </source>
</evidence>
<proteinExistence type="predicted"/>
<name>A0ABX0BG86_9MICO</name>
<evidence type="ECO:0000313" key="1">
    <source>
        <dbReference type="EMBL" id="NDO90695.1"/>
    </source>
</evidence>
<organism evidence="1 2">
    <name type="scientific">Cellulosimicrobium composti</name>
    <dbReference type="NCBI Taxonomy" id="2672572"/>
    <lineage>
        <taxon>Bacteria</taxon>
        <taxon>Bacillati</taxon>
        <taxon>Actinomycetota</taxon>
        <taxon>Actinomycetes</taxon>
        <taxon>Micrococcales</taxon>
        <taxon>Promicromonosporaceae</taxon>
        <taxon>Cellulosimicrobium</taxon>
    </lineage>
</organism>
<dbReference type="EMBL" id="JAAFAN010000055">
    <property type="protein sequence ID" value="NDO90695.1"/>
    <property type="molecule type" value="Genomic_DNA"/>
</dbReference>
<dbReference type="Proteomes" id="UP000471672">
    <property type="component" value="Unassembled WGS sequence"/>
</dbReference>
<feature type="non-terminal residue" evidence="1">
    <location>
        <position position="50"/>
    </location>
</feature>
<gene>
    <name evidence="1" type="ORF">GYH36_14715</name>
</gene>